<organism evidence="2 5">
    <name type="scientific">Allgaiera indica</name>
    <dbReference type="NCBI Taxonomy" id="765699"/>
    <lineage>
        <taxon>Bacteria</taxon>
        <taxon>Pseudomonadati</taxon>
        <taxon>Pseudomonadota</taxon>
        <taxon>Alphaproteobacteria</taxon>
        <taxon>Rhodobacterales</taxon>
        <taxon>Paracoccaceae</taxon>
        <taxon>Allgaiera</taxon>
    </lineage>
</organism>
<dbReference type="InterPro" id="IPR016181">
    <property type="entry name" value="Acyl_CoA_acyltransferase"/>
</dbReference>
<name>A0AAN4URG8_9RHOB</name>
<gene>
    <name evidence="2" type="ORF">GCM10008024_18530</name>
    <name evidence="3" type="ORF">SAMN05444006_10894</name>
</gene>
<keyword evidence="3" id="KW-0689">Ribosomal protein</keyword>
<dbReference type="AlphaFoldDB" id="A0AAN4URG8"/>
<dbReference type="Gene3D" id="3.40.630.30">
    <property type="match status" value="1"/>
</dbReference>
<evidence type="ECO:0000313" key="2">
    <source>
        <dbReference type="EMBL" id="GHE01726.1"/>
    </source>
</evidence>
<dbReference type="GO" id="GO:0005840">
    <property type="term" value="C:ribosome"/>
    <property type="evidence" value="ECO:0007669"/>
    <property type="project" value="UniProtKB-KW"/>
</dbReference>
<sequence length="160" mass="18095">MQIRSALPDDHDAIWAMLEPVFRAGETYCVSRDIRREDALAQWFEEGHDVFLAEEDGMARGTYYLCANQKGGGAHVANCGFVTDPESRGMGVARLMLEHSLRRARSRGFRAMQFNFVVSTNQRAIAIWESYDFRVAGRLPGAFNHPKLGYVDALVMYKTL</sequence>
<keyword evidence="4" id="KW-1185">Reference proteome</keyword>
<protein>
    <submittedName>
        <fullName evidence="2">Acetyltransferase</fullName>
    </submittedName>
    <submittedName>
        <fullName evidence="3">Ribosomal protein S18 acetylase RimI</fullName>
    </submittedName>
</protein>
<dbReference type="PROSITE" id="PS51186">
    <property type="entry name" value="GNAT"/>
    <property type="match status" value="1"/>
</dbReference>
<dbReference type="Proteomes" id="UP000634647">
    <property type="component" value="Unassembled WGS sequence"/>
</dbReference>
<evidence type="ECO:0000313" key="5">
    <source>
        <dbReference type="Proteomes" id="UP000634647"/>
    </source>
</evidence>
<keyword evidence="3" id="KW-0687">Ribonucleoprotein</keyword>
<dbReference type="Proteomes" id="UP000199541">
    <property type="component" value="Unassembled WGS sequence"/>
</dbReference>
<evidence type="ECO:0000259" key="1">
    <source>
        <dbReference type="PROSITE" id="PS51186"/>
    </source>
</evidence>
<reference evidence="2" key="3">
    <citation type="submission" date="2023-06" db="EMBL/GenBank/DDBJ databases">
        <authorList>
            <person name="Sun Q."/>
            <person name="Zhou Y."/>
        </authorList>
    </citation>
    <scope>NUCLEOTIDE SEQUENCE</scope>
    <source>
        <strain evidence="2">CGMCC 1.10859</strain>
    </source>
</reference>
<dbReference type="PANTHER" id="PTHR43138:SF1">
    <property type="entry name" value="N-ACETYLTRANSFERASE ACA1"/>
    <property type="match status" value="1"/>
</dbReference>
<comment type="caution">
    <text evidence="2">The sequence shown here is derived from an EMBL/GenBank/DDBJ whole genome shotgun (WGS) entry which is preliminary data.</text>
</comment>
<dbReference type="CDD" id="cd04301">
    <property type="entry name" value="NAT_SF"/>
    <property type="match status" value="1"/>
</dbReference>
<dbReference type="Pfam" id="PF00583">
    <property type="entry name" value="Acetyltransf_1"/>
    <property type="match status" value="1"/>
</dbReference>
<dbReference type="RefSeq" id="WP_035844845.1">
    <property type="nucleotide sequence ID" value="NZ_BNAB01000007.1"/>
</dbReference>
<dbReference type="InterPro" id="IPR052742">
    <property type="entry name" value="Mito_N-acetyltransferase"/>
</dbReference>
<proteinExistence type="predicted"/>
<dbReference type="EMBL" id="FNOB01000008">
    <property type="protein sequence ID" value="SDW94469.1"/>
    <property type="molecule type" value="Genomic_DNA"/>
</dbReference>
<accession>A0AAN4URG8</accession>
<evidence type="ECO:0000313" key="3">
    <source>
        <dbReference type="EMBL" id="SDW94469.1"/>
    </source>
</evidence>
<reference evidence="2" key="1">
    <citation type="journal article" date="2014" name="Int. J. Syst. Evol. Microbiol.">
        <title>Complete genome sequence of Corynebacterium casei LMG S-19264T (=DSM 44701T), isolated from a smear-ripened cheese.</title>
        <authorList>
            <consortium name="US DOE Joint Genome Institute (JGI-PGF)"/>
            <person name="Walter F."/>
            <person name="Albersmeier A."/>
            <person name="Kalinowski J."/>
            <person name="Ruckert C."/>
        </authorList>
    </citation>
    <scope>NUCLEOTIDE SEQUENCE</scope>
    <source>
        <strain evidence="2">CGMCC 1.10859</strain>
    </source>
</reference>
<dbReference type="SUPFAM" id="SSF55729">
    <property type="entry name" value="Acyl-CoA N-acyltransferases (Nat)"/>
    <property type="match status" value="1"/>
</dbReference>
<feature type="domain" description="N-acetyltransferase" evidence="1">
    <location>
        <begin position="1"/>
        <end position="160"/>
    </location>
</feature>
<dbReference type="PANTHER" id="PTHR43138">
    <property type="entry name" value="ACETYLTRANSFERASE, GNAT FAMILY"/>
    <property type="match status" value="1"/>
</dbReference>
<evidence type="ECO:0000313" key="4">
    <source>
        <dbReference type="Proteomes" id="UP000199541"/>
    </source>
</evidence>
<dbReference type="EMBL" id="BNAB01000007">
    <property type="protein sequence ID" value="GHE01726.1"/>
    <property type="molecule type" value="Genomic_DNA"/>
</dbReference>
<dbReference type="GO" id="GO:0016747">
    <property type="term" value="F:acyltransferase activity, transferring groups other than amino-acyl groups"/>
    <property type="evidence" value="ECO:0007669"/>
    <property type="project" value="InterPro"/>
</dbReference>
<reference evidence="3 4" key="2">
    <citation type="submission" date="2016-10" db="EMBL/GenBank/DDBJ databases">
        <authorList>
            <person name="Varghese N."/>
            <person name="Submissions S."/>
        </authorList>
    </citation>
    <scope>NUCLEOTIDE SEQUENCE [LARGE SCALE GENOMIC DNA]</scope>
    <source>
        <strain evidence="3 4">DSM 24802</strain>
    </source>
</reference>
<dbReference type="InterPro" id="IPR000182">
    <property type="entry name" value="GNAT_dom"/>
</dbReference>